<proteinExistence type="predicted"/>
<gene>
    <name evidence="1" type="ORF">K458DRAFT_445878</name>
</gene>
<sequence>MAAPANKSIKDLNGKWVINKALSDSTDPILALQGVGWLTRKAVGLATVTQHCKQYQAPPDDAPTAPPVPHIDIEQSATGGVKGTTEKRCLDWEYRSHSDWLFGELRGKSRITTLARILEEAKDAEGESVKEGRREEDAKFLAEGWLEESKDGEVVESFADAKSGWTGWQVWGFSDVKGERWLTRRFAIRRKDREEVVLARLVYEWVGEE</sequence>
<name>A0A6G1IM61_9PLEO</name>
<dbReference type="OrthoDB" id="425354at2759"/>
<reference evidence="1" key="1">
    <citation type="journal article" date="2020" name="Stud. Mycol.">
        <title>101 Dothideomycetes genomes: a test case for predicting lifestyles and emergence of pathogens.</title>
        <authorList>
            <person name="Haridas S."/>
            <person name="Albert R."/>
            <person name="Binder M."/>
            <person name="Bloem J."/>
            <person name="Labutti K."/>
            <person name="Salamov A."/>
            <person name="Andreopoulos B."/>
            <person name="Baker S."/>
            <person name="Barry K."/>
            <person name="Bills G."/>
            <person name="Bluhm B."/>
            <person name="Cannon C."/>
            <person name="Castanera R."/>
            <person name="Culley D."/>
            <person name="Daum C."/>
            <person name="Ezra D."/>
            <person name="Gonzalez J."/>
            <person name="Henrissat B."/>
            <person name="Kuo A."/>
            <person name="Liang C."/>
            <person name="Lipzen A."/>
            <person name="Lutzoni F."/>
            <person name="Magnuson J."/>
            <person name="Mondo S."/>
            <person name="Nolan M."/>
            <person name="Ohm R."/>
            <person name="Pangilinan J."/>
            <person name="Park H.-J."/>
            <person name="Ramirez L."/>
            <person name="Alfaro M."/>
            <person name="Sun H."/>
            <person name="Tritt A."/>
            <person name="Yoshinaga Y."/>
            <person name="Zwiers L.-H."/>
            <person name="Turgeon B."/>
            <person name="Goodwin S."/>
            <person name="Spatafora J."/>
            <person name="Crous P."/>
            <person name="Grigoriev I."/>
        </authorList>
    </citation>
    <scope>NUCLEOTIDE SEQUENCE</scope>
    <source>
        <strain evidence="1">CBS 122367</strain>
    </source>
</reference>
<accession>A0A6G1IM61</accession>
<evidence type="ECO:0000313" key="2">
    <source>
        <dbReference type="Proteomes" id="UP000799291"/>
    </source>
</evidence>
<dbReference type="EMBL" id="MU005604">
    <property type="protein sequence ID" value="KAF2679327.1"/>
    <property type="molecule type" value="Genomic_DNA"/>
</dbReference>
<dbReference type="PANTHER" id="PTHR38115">
    <property type="entry name" value="LIPOCALIN-LIKE DOMAIN-CONTAINING PROTEIN"/>
    <property type="match status" value="1"/>
</dbReference>
<evidence type="ECO:0000313" key="1">
    <source>
        <dbReference type="EMBL" id="KAF2679327.1"/>
    </source>
</evidence>
<dbReference type="InterPro" id="IPR053037">
    <property type="entry name" value="Pericyclase_pydY-like"/>
</dbReference>
<protein>
    <submittedName>
        <fullName evidence="1">Uncharacterized protein</fullName>
    </submittedName>
</protein>
<dbReference type="PANTHER" id="PTHR38115:SF1">
    <property type="entry name" value="LIPOCALIN-LIKE DOMAIN-CONTAINING PROTEIN"/>
    <property type="match status" value="1"/>
</dbReference>
<dbReference type="Proteomes" id="UP000799291">
    <property type="component" value="Unassembled WGS sequence"/>
</dbReference>
<keyword evidence="2" id="KW-1185">Reference proteome</keyword>
<organism evidence="1 2">
    <name type="scientific">Lentithecium fluviatile CBS 122367</name>
    <dbReference type="NCBI Taxonomy" id="1168545"/>
    <lineage>
        <taxon>Eukaryota</taxon>
        <taxon>Fungi</taxon>
        <taxon>Dikarya</taxon>
        <taxon>Ascomycota</taxon>
        <taxon>Pezizomycotina</taxon>
        <taxon>Dothideomycetes</taxon>
        <taxon>Pleosporomycetidae</taxon>
        <taxon>Pleosporales</taxon>
        <taxon>Massarineae</taxon>
        <taxon>Lentitheciaceae</taxon>
        <taxon>Lentithecium</taxon>
    </lineage>
</organism>
<dbReference type="AlphaFoldDB" id="A0A6G1IM61"/>